<dbReference type="Gene3D" id="3.40.630.190">
    <property type="entry name" value="LCP protein"/>
    <property type="match status" value="1"/>
</dbReference>
<dbReference type="InterPro" id="IPR050922">
    <property type="entry name" value="LytR/CpsA/Psr_CW_biosynth"/>
</dbReference>
<feature type="transmembrane region" description="Helical" evidence="3">
    <location>
        <begin position="33"/>
        <end position="53"/>
    </location>
</feature>
<feature type="compositionally biased region" description="Polar residues" evidence="2">
    <location>
        <begin position="17"/>
        <end position="26"/>
    </location>
</feature>
<feature type="region of interest" description="Disordered" evidence="2">
    <location>
        <begin position="1"/>
        <end position="27"/>
    </location>
</feature>
<comment type="similarity">
    <text evidence="1">Belongs to the LytR/CpsA/Psr (LCP) family.</text>
</comment>
<dbReference type="InterPro" id="IPR004474">
    <property type="entry name" value="LytR_CpsA_psr"/>
</dbReference>
<evidence type="ECO:0000313" key="6">
    <source>
        <dbReference type="Proteomes" id="UP000319263"/>
    </source>
</evidence>
<gene>
    <name evidence="5" type="ORF">FOE78_05895</name>
</gene>
<feature type="domain" description="Cell envelope-related transcriptional attenuator" evidence="4">
    <location>
        <begin position="114"/>
        <end position="256"/>
    </location>
</feature>
<keyword evidence="6" id="KW-1185">Reference proteome</keyword>
<dbReference type="PANTHER" id="PTHR33392:SF6">
    <property type="entry name" value="POLYISOPRENYL-TEICHOIC ACID--PEPTIDOGLYCAN TEICHOIC ACID TRANSFERASE TAGU"/>
    <property type="match status" value="1"/>
</dbReference>
<dbReference type="Pfam" id="PF03816">
    <property type="entry name" value="LytR_cpsA_psr"/>
    <property type="match status" value="1"/>
</dbReference>
<keyword evidence="3" id="KW-0812">Transmembrane</keyword>
<dbReference type="EMBL" id="CP041692">
    <property type="protein sequence ID" value="QDP95498.1"/>
    <property type="molecule type" value="Genomic_DNA"/>
</dbReference>
<accession>A0A516PWD9</accession>
<sequence>MKSPAEHPTDPRHLAGQPSNGQQSNGRRVGRRALLIGGIALVPVVAFGSYEAWSLTHGLDQLKRTVDLPKATNRGSDSATATDPDKGKAVDVLLLGSDSRDQSQSLEGKAGDGRSDTIMLLHLDADRKHAYLISFPRDMWVNIPGHGDNKINAAYSYGGTELVAETINELTGITIDHAAVIDFSGFADLTEAVGGVTVDNTQAFSTHGFNYPKGKITISGKKALWFVRERHALADGDFDRAANQRKVVKALVAKIAGPSVLANPAKLSAVVSKLAKYVTVDSGLTDEAILGLAASMKDASRSLVTLQAPVSGTSMIDGQSVDVVDTKKMKRLAAALQKDNLASYAA</sequence>
<dbReference type="RefSeq" id="WP_143985470.1">
    <property type="nucleotide sequence ID" value="NZ_CP041692.1"/>
</dbReference>
<reference evidence="5 6" key="1">
    <citation type="submission" date="2019-07" db="EMBL/GenBank/DDBJ databases">
        <title>Microlunatus dokdonensis sp. nov. isolated from the rhizospheric soil of the wild plant Elymus tsukushiensis.</title>
        <authorList>
            <person name="Ghim S.-Y."/>
            <person name="Hwang Y.-J."/>
            <person name="Son J.-S."/>
            <person name="Shin J.-H."/>
        </authorList>
    </citation>
    <scope>NUCLEOTIDE SEQUENCE [LARGE SCALE GENOMIC DNA]</scope>
    <source>
        <strain evidence="5 6">KUDC0627</strain>
    </source>
</reference>
<feature type="compositionally biased region" description="Basic and acidic residues" evidence="2">
    <location>
        <begin position="1"/>
        <end position="13"/>
    </location>
</feature>
<dbReference type="Proteomes" id="UP000319263">
    <property type="component" value="Chromosome"/>
</dbReference>
<evidence type="ECO:0000313" key="5">
    <source>
        <dbReference type="EMBL" id="QDP95498.1"/>
    </source>
</evidence>
<dbReference type="NCBIfam" id="TIGR00350">
    <property type="entry name" value="lytR_cpsA_psr"/>
    <property type="match status" value="1"/>
</dbReference>
<name>A0A516PWD9_9ACTN</name>
<dbReference type="OrthoDB" id="9782542at2"/>
<keyword evidence="3" id="KW-0472">Membrane</keyword>
<evidence type="ECO:0000259" key="4">
    <source>
        <dbReference type="Pfam" id="PF03816"/>
    </source>
</evidence>
<organism evidence="5 6">
    <name type="scientific">Microlunatus elymi</name>
    <dbReference type="NCBI Taxonomy" id="2596828"/>
    <lineage>
        <taxon>Bacteria</taxon>
        <taxon>Bacillati</taxon>
        <taxon>Actinomycetota</taxon>
        <taxon>Actinomycetes</taxon>
        <taxon>Propionibacteriales</taxon>
        <taxon>Propionibacteriaceae</taxon>
        <taxon>Microlunatus</taxon>
    </lineage>
</organism>
<proteinExistence type="inferred from homology"/>
<dbReference type="AlphaFoldDB" id="A0A516PWD9"/>
<evidence type="ECO:0000256" key="1">
    <source>
        <dbReference type="ARBA" id="ARBA00006068"/>
    </source>
</evidence>
<protein>
    <submittedName>
        <fullName evidence="5">LytR family transcriptional regulator</fullName>
    </submittedName>
</protein>
<keyword evidence="3" id="KW-1133">Transmembrane helix</keyword>
<evidence type="ECO:0000256" key="3">
    <source>
        <dbReference type="SAM" id="Phobius"/>
    </source>
</evidence>
<dbReference type="PANTHER" id="PTHR33392">
    <property type="entry name" value="POLYISOPRENYL-TEICHOIC ACID--PEPTIDOGLYCAN TEICHOIC ACID TRANSFERASE TAGU"/>
    <property type="match status" value="1"/>
</dbReference>
<evidence type="ECO:0000256" key="2">
    <source>
        <dbReference type="SAM" id="MobiDB-lite"/>
    </source>
</evidence>
<dbReference type="KEGG" id="mik:FOE78_05895"/>